<accession>A0A4R1AVE4</accession>
<dbReference type="RefSeq" id="WP_131239486.1">
    <property type="nucleotide sequence ID" value="NZ_SJTH01000098.1"/>
</dbReference>
<dbReference type="Proteomes" id="UP000293846">
    <property type="component" value="Unassembled WGS sequence"/>
</dbReference>
<organism evidence="1 2">
    <name type="scientific">Cytobacillus praedii</name>
    <dbReference type="NCBI Taxonomy" id="1742358"/>
    <lineage>
        <taxon>Bacteria</taxon>
        <taxon>Bacillati</taxon>
        <taxon>Bacillota</taxon>
        <taxon>Bacilli</taxon>
        <taxon>Bacillales</taxon>
        <taxon>Bacillaceae</taxon>
        <taxon>Cytobacillus</taxon>
    </lineage>
</organism>
<dbReference type="EMBL" id="SJTH01000098">
    <property type="protein sequence ID" value="TCJ00953.1"/>
    <property type="molecule type" value="Genomic_DNA"/>
</dbReference>
<evidence type="ECO:0000313" key="1">
    <source>
        <dbReference type="EMBL" id="TCJ00953.1"/>
    </source>
</evidence>
<comment type="caution">
    <text evidence="1">The sequence shown here is derived from an EMBL/GenBank/DDBJ whole genome shotgun (WGS) entry which is preliminary data.</text>
</comment>
<evidence type="ECO:0000313" key="2">
    <source>
        <dbReference type="Proteomes" id="UP000293846"/>
    </source>
</evidence>
<sequence>MTFFIKVEKTISLDTKGNFEDCSFVGCDLIRERNGENEVIITESGDSFADIESLNLDNPTELMKIIIDNCHYDEGINYVFELLEAGEYNYAGKIIKVEIAHIIEFSKKHYSFGENDRGRVLKLLKPIIEKAKAELKLDDLIFDLFTFALMDDVDTEDVIKVLENV</sequence>
<protein>
    <submittedName>
        <fullName evidence="1">Uncharacterized protein</fullName>
    </submittedName>
</protein>
<name>A0A4R1AVE4_9BACI</name>
<gene>
    <name evidence="1" type="ORF">E0Y62_26345</name>
</gene>
<dbReference type="AlphaFoldDB" id="A0A4R1AVE4"/>
<proteinExistence type="predicted"/>
<keyword evidence="2" id="KW-1185">Reference proteome</keyword>
<reference evidence="1 2" key="1">
    <citation type="submission" date="2019-03" db="EMBL/GenBank/DDBJ databases">
        <authorList>
            <person name="Jensen L."/>
            <person name="Storgaard J."/>
            <person name="Sulaj E."/>
            <person name="Schramm A."/>
            <person name="Marshall I.P.G."/>
        </authorList>
    </citation>
    <scope>NUCLEOTIDE SEQUENCE [LARGE SCALE GENOMIC DNA]</scope>
    <source>
        <strain evidence="1 2">2017H2G3</strain>
    </source>
</reference>